<evidence type="ECO:0000256" key="9">
    <source>
        <dbReference type="ARBA" id="ARBA00061210"/>
    </source>
</evidence>
<dbReference type="GO" id="GO:0005737">
    <property type="term" value="C:cytoplasm"/>
    <property type="evidence" value="ECO:0007669"/>
    <property type="project" value="UniProtKB-SubCell"/>
</dbReference>
<dbReference type="Gene3D" id="3.40.1780.10">
    <property type="entry name" value="QueA-like"/>
    <property type="match status" value="2"/>
</dbReference>
<dbReference type="FunFam" id="3.40.1780.10:FF:000001">
    <property type="entry name" value="S-adenosylmethionine:tRNA ribosyltransferase-isomerase"/>
    <property type="match status" value="1"/>
</dbReference>
<reference evidence="14 15" key="1">
    <citation type="submission" date="2018-10" db="EMBL/GenBank/DDBJ databases">
        <title>Genomic Encyclopedia of Type Strains, Phase IV (KMG-IV): sequencing the most valuable type-strain genomes for metagenomic binning, comparative biology and taxonomic classification.</title>
        <authorList>
            <person name="Goeker M."/>
        </authorList>
    </citation>
    <scope>NUCLEOTIDE SEQUENCE [LARGE SCALE GENOMIC DNA]</scope>
    <source>
        <strain evidence="14 15">DSM 22008</strain>
    </source>
</reference>
<keyword evidence="4 13" id="KW-0963">Cytoplasm</keyword>
<dbReference type="PANTHER" id="PTHR30307">
    <property type="entry name" value="S-ADENOSYLMETHIONINE:TRNA RIBOSYLTRANSFERASE-ISOMERASE"/>
    <property type="match status" value="1"/>
</dbReference>
<dbReference type="NCBIfam" id="TIGR00113">
    <property type="entry name" value="queA"/>
    <property type="match status" value="1"/>
</dbReference>
<dbReference type="InterPro" id="IPR003699">
    <property type="entry name" value="QueA"/>
</dbReference>
<evidence type="ECO:0000256" key="10">
    <source>
        <dbReference type="ARBA" id="ARBA00066503"/>
    </source>
</evidence>
<evidence type="ECO:0000256" key="1">
    <source>
        <dbReference type="ARBA" id="ARBA00004496"/>
    </source>
</evidence>
<name>A0A420WKR2_9PROT</name>
<comment type="subcellular location">
    <subcellularLocation>
        <location evidence="1 13">Cytoplasm</location>
    </subcellularLocation>
</comment>
<dbReference type="RefSeq" id="WP_121099354.1">
    <property type="nucleotide sequence ID" value="NZ_RBII01000001.1"/>
</dbReference>
<dbReference type="EMBL" id="RBII01000001">
    <property type="protein sequence ID" value="RKQ71590.1"/>
    <property type="molecule type" value="Genomic_DNA"/>
</dbReference>
<evidence type="ECO:0000256" key="7">
    <source>
        <dbReference type="ARBA" id="ARBA00022785"/>
    </source>
</evidence>
<accession>A0A420WKR2</accession>
<dbReference type="GO" id="GO:0051075">
    <property type="term" value="F:S-adenosylmethionine:tRNA ribosyltransferase-isomerase activity"/>
    <property type="evidence" value="ECO:0007669"/>
    <property type="project" value="UniProtKB-EC"/>
</dbReference>
<sequence length="352" mass="37939">MDVSLFDFTLPEAAIALRPSVPRDSAKLLHVSAAGEFSDHRVSDLATLLNAGDVLVLNETKVFSAALKGVRPARSHGGGGAVTVDVNLHTPETDMTWRAFVRPAKRVREGDVLTFSDELKGVISDKREGGDVAITFECEGDLMASIDAAGEPPLPPYIARKRKPDAQDVEDYQTVYAQEAGSVAAPTAGLHFTPEVFQSLSDKGVELARLILHVGAGTFLPVKSEDTSAHKMHSERYTISDSTAAQINKAKAEGRRIVAVGTTSLRALESSVDEVGKVQSGSAETEIFLTPGSDFKVIDGLMTNFHLPKSTLFMLVSAIAGLDRMQSAYAYAIENNYRFYSYGDSSLIWKAD</sequence>
<keyword evidence="5 13" id="KW-0808">Transferase</keyword>
<protein>
    <recommendedName>
        <fullName evidence="11 13">S-adenosylmethionine:tRNA ribosyltransferase-isomerase</fullName>
        <ecNumber evidence="10 13">2.4.99.17</ecNumber>
    </recommendedName>
    <alternativeName>
        <fullName evidence="12 13">Queuosine biosynthesis protein QueA</fullName>
    </alternativeName>
</protein>
<keyword evidence="7 13" id="KW-0671">Queuosine biosynthesis</keyword>
<keyword evidence="15" id="KW-1185">Reference proteome</keyword>
<dbReference type="InterPro" id="IPR042118">
    <property type="entry name" value="QueA_dom1"/>
</dbReference>
<evidence type="ECO:0000256" key="8">
    <source>
        <dbReference type="ARBA" id="ARBA00052751"/>
    </source>
</evidence>
<dbReference type="InterPro" id="IPR042119">
    <property type="entry name" value="QueA_dom2"/>
</dbReference>
<evidence type="ECO:0000256" key="4">
    <source>
        <dbReference type="ARBA" id="ARBA00022490"/>
    </source>
</evidence>
<evidence type="ECO:0000313" key="15">
    <source>
        <dbReference type="Proteomes" id="UP000282211"/>
    </source>
</evidence>
<evidence type="ECO:0000256" key="2">
    <source>
        <dbReference type="ARBA" id="ARBA00004691"/>
    </source>
</evidence>
<evidence type="ECO:0000256" key="6">
    <source>
        <dbReference type="ARBA" id="ARBA00022691"/>
    </source>
</evidence>
<dbReference type="Proteomes" id="UP000282211">
    <property type="component" value="Unassembled WGS sequence"/>
</dbReference>
<comment type="pathway">
    <text evidence="2 13">tRNA modification; tRNA-queuosine biosynthesis.</text>
</comment>
<dbReference type="SUPFAM" id="SSF111337">
    <property type="entry name" value="QueA-like"/>
    <property type="match status" value="1"/>
</dbReference>
<keyword evidence="6 13" id="KW-0949">S-adenosyl-L-methionine</keyword>
<keyword evidence="14" id="KW-0413">Isomerase</keyword>
<dbReference type="UniPathway" id="UPA00392"/>
<dbReference type="InParanoid" id="A0A420WKR2"/>
<comment type="caution">
    <text evidence="14">The sequence shown here is derived from an EMBL/GenBank/DDBJ whole genome shotgun (WGS) entry which is preliminary data.</text>
</comment>
<evidence type="ECO:0000256" key="11">
    <source>
        <dbReference type="ARBA" id="ARBA00069325"/>
    </source>
</evidence>
<evidence type="ECO:0000256" key="3">
    <source>
        <dbReference type="ARBA" id="ARBA00011245"/>
    </source>
</evidence>
<dbReference type="HAMAP" id="MF_00113">
    <property type="entry name" value="QueA"/>
    <property type="match status" value="1"/>
</dbReference>
<dbReference type="FunCoup" id="A0A420WKR2">
    <property type="interactions" value="404"/>
</dbReference>
<dbReference type="InterPro" id="IPR036100">
    <property type="entry name" value="QueA_sf"/>
</dbReference>
<organism evidence="14 15">
    <name type="scientific">Litorimonas taeanensis</name>
    <dbReference type="NCBI Taxonomy" id="568099"/>
    <lineage>
        <taxon>Bacteria</taxon>
        <taxon>Pseudomonadati</taxon>
        <taxon>Pseudomonadota</taxon>
        <taxon>Alphaproteobacteria</taxon>
        <taxon>Maricaulales</taxon>
        <taxon>Robiginitomaculaceae</taxon>
    </lineage>
</organism>
<evidence type="ECO:0000256" key="12">
    <source>
        <dbReference type="ARBA" id="ARBA00076160"/>
    </source>
</evidence>
<evidence type="ECO:0000256" key="13">
    <source>
        <dbReference type="HAMAP-Rule" id="MF_00113"/>
    </source>
</evidence>
<dbReference type="GO" id="GO:0008616">
    <property type="term" value="P:tRNA queuosine(34) biosynthetic process"/>
    <property type="evidence" value="ECO:0007669"/>
    <property type="project" value="UniProtKB-UniRule"/>
</dbReference>
<dbReference type="EC" id="2.4.99.17" evidence="10 13"/>
<evidence type="ECO:0000256" key="5">
    <source>
        <dbReference type="ARBA" id="ARBA00022679"/>
    </source>
</evidence>
<comment type="function">
    <text evidence="13">Transfers and isomerizes the ribose moiety from AdoMet to the 7-aminomethyl group of 7-deazaguanine (preQ1-tRNA) to give epoxyqueuosine (oQ-tRNA).</text>
</comment>
<gene>
    <name evidence="13" type="primary">queA</name>
    <name evidence="14" type="ORF">DES40_0917</name>
</gene>
<dbReference type="Pfam" id="PF02547">
    <property type="entry name" value="Queuosine_synth"/>
    <property type="match status" value="1"/>
</dbReference>
<dbReference type="NCBIfam" id="NF001140">
    <property type="entry name" value="PRK00147.1"/>
    <property type="match status" value="1"/>
</dbReference>
<dbReference type="PANTHER" id="PTHR30307:SF0">
    <property type="entry name" value="S-ADENOSYLMETHIONINE:TRNA RIBOSYLTRANSFERASE-ISOMERASE"/>
    <property type="match status" value="1"/>
</dbReference>
<comment type="catalytic activity">
    <reaction evidence="8 13">
        <text>7-aminomethyl-7-carbaguanosine(34) in tRNA + S-adenosyl-L-methionine = epoxyqueuosine(34) in tRNA + adenine + L-methionine + 2 H(+)</text>
        <dbReference type="Rhea" id="RHEA:32155"/>
        <dbReference type="Rhea" id="RHEA-COMP:10342"/>
        <dbReference type="Rhea" id="RHEA-COMP:18582"/>
        <dbReference type="ChEBI" id="CHEBI:15378"/>
        <dbReference type="ChEBI" id="CHEBI:16708"/>
        <dbReference type="ChEBI" id="CHEBI:57844"/>
        <dbReference type="ChEBI" id="CHEBI:59789"/>
        <dbReference type="ChEBI" id="CHEBI:82833"/>
        <dbReference type="ChEBI" id="CHEBI:194443"/>
        <dbReference type="EC" id="2.4.99.17"/>
    </reaction>
</comment>
<dbReference type="OrthoDB" id="9805933at2"/>
<comment type="subunit">
    <text evidence="3 13">Monomer.</text>
</comment>
<dbReference type="AlphaFoldDB" id="A0A420WKR2"/>
<comment type="similarity">
    <text evidence="9 13">Belongs to the QueA family.</text>
</comment>
<dbReference type="Gene3D" id="2.40.10.240">
    <property type="entry name" value="QueA-like"/>
    <property type="match status" value="1"/>
</dbReference>
<proteinExistence type="inferred from homology"/>
<evidence type="ECO:0000313" key="14">
    <source>
        <dbReference type="EMBL" id="RKQ71590.1"/>
    </source>
</evidence>